<feature type="active site" description="Proton donor" evidence="6">
    <location>
        <position position="320"/>
    </location>
</feature>
<comment type="similarity">
    <text evidence="2">Belongs to the glycosyl hydrolase 20 family.</text>
</comment>
<proteinExistence type="inferred from homology"/>
<dbReference type="Pfam" id="PF02838">
    <property type="entry name" value="Glyco_hydro_20b"/>
    <property type="match status" value="1"/>
</dbReference>
<evidence type="ECO:0000256" key="5">
    <source>
        <dbReference type="ARBA" id="ARBA00023295"/>
    </source>
</evidence>
<dbReference type="Gene3D" id="3.30.379.10">
    <property type="entry name" value="Chitobiase/beta-hexosaminidase domain 2-like"/>
    <property type="match status" value="1"/>
</dbReference>
<dbReference type="GO" id="GO:0004563">
    <property type="term" value="F:beta-N-acetylhexosaminidase activity"/>
    <property type="evidence" value="ECO:0007669"/>
    <property type="project" value="UniProtKB-EC"/>
</dbReference>
<protein>
    <recommendedName>
        <fullName evidence="3">beta-N-acetylhexosaminidase</fullName>
        <ecNumber evidence="3">3.2.1.52</ecNumber>
    </recommendedName>
</protein>
<dbReference type="GO" id="GO:0016020">
    <property type="term" value="C:membrane"/>
    <property type="evidence" value="ECO:0007669"/>
    <property type="project" value="TreeGrafter"/>
</dbReference>
<keyword evidence="10" id="KW-1185">Reference proteome</keyword>
<dbReference type="PRINTS" id="PR00738">
    <property type="entry name" value="GLHYDRLASE20"/>
</dbReference>
<dbReference type="PIRSF" id="PIRSF001093">
    <property type="entry name" value="B-hxosamndse_ab_euk"/>
    <property type="match status" value="1"/>
</dbReference>
<comment type="caution">
    <text evidence="9">The sequence shown here is derived from an EMBL/GenBank/DDBJ whole genome shotgun (WGS) entry which is preliminary data.</text>
</comment>
<dbReference type="EMBL" id="JAEQBW010000006">
    <property type="protein sequence ID" value="MBK6266200.1"/>
    <property type="molecule type" value="Genomic_DNA"/>
</dbReference>
<dbReference type="InterPro" id="IPR029018">
    <property type="entry name" value="Hex-like_dom2"/>
</dbReference>
<keyword evidence="4" id="KW-0378">Hydrolase</keyword>
<evidence type="ECO:0000256" key="1">
    <source>
        <dbReference type="ARBA" id="ARBA00001231"/>
    </source>
</evidence>
<dbReference type="Pfam" id="PF00728">
    <property type="entry name" value="Glyco_hydro_20"/>
    <property type="match status" value="1"/>
</dbReference>
<evidence type="ECO:0000259" key="7">
    <source>
        <dbReference type="Pfam" id="PF00728"/>
    </source>
</evidence>
<dbReference type="AlphaFoldDB" id="A0A935C9S4"/>
<sequence>MKHILLIFFVLVPLLGYTQSTVSIIPFPNQLVTEDGFFSINAQTEIVADEGLEFEVKYLQSIIDNHFRIKPTVAKKLGENVILLQLSQSDMAEEAYELHITAEQISITASESTGVFYGLQSLRQILASIEENRIPAMKINDSPRFDWRGMHLDCSRHFFNPEEVKKYLDYMALYKMNTFHWHLTEDQGWRIEIKAFPKLTEIGAWRTGTMVGKYDNHEYDSIRYGGFYTQEEIKEIVAYAKERHITVVPEIEMPGHSLAALAAYPELSCTGGPFQVARKWGVFEDVYCAGNDSVFVFLETVMDEVLILFPSQYIHIGGDESPKKRWEACAKCQNRIKEEGLKDEHELQSYFIQRMEQYLNAKGRKIIGWDEILEGGLAPNAAVMSWRGTEGGIAAAREAHSVVMSPGSPCYFDHYQVKDPTNEPLAIGGYNPLDKVYAYEPIPESLSPTEGDYIMGAQGNVWTEYMKSFDHVEYMALPRMSALSEVLWTQPEFKNYKDFLHRLKYNTQILDEMGANYSKHFLSDIK</sequence>
<dbReference type="RefSeq" id="WP_201431878.1">
    <property type="nucleotide sequence ID" value="NZ_JAEQBW010000006.1"/>
</dbReference>
<evidence type="ECO:0000256" key="2">
    <source>
        <dbReference type="ARBA" id="ARBA00006285"/>
    </source>
</evidence>
<dbReference type="SUPFAM" id="SSF51445">
    <property type="entry name" value="(Trans)glycosidases"/>
    <property type="match status" value="1"/>
</dbReference>
<dbReference type="GO" id="GO:0005975">
    <property type="term" value="P:carbohydrate metabolic process"/>
    <property type="evidence" value="ECO:0007669"/>
    <property type="project" value="InterPro"/>
</dbReference>
<dbReference type="GO" id="GO:0030203">
    <property type="term" value="P:glycosaminoglycan metabolic process"/>
    <property type="evidence" value="ECO:0007669"/>
    <property type="project" value="TreeGrafter"/>
</dbReference>
<dbReference type="InterPro" id="IPR015882">
    <property type="entry name" value="HEX_bac_N"/>
</dbReference>
<feature type="domain" description="Beta-hexosaminidase bacterial type N-terminal" evidence="8">
    <location>
        <begin position="22"/>
        <end position="141"/>
    </location>
</feature>
<dbReference type="InterPro" id="IPR025705">
    <property type="entry name" value="Beta_hexosaminidase_sua/sub"/>
</dbReference>
<dbReference type="PANTHER" id="PTHR22600">
    <property type="entry name" value="BETA-HEXOSAMINIDASE"/>
    <property type="match status" value="1"/>
</dbReference>
<evidence type="ECO:0000313" key="10">
    <source>
        <dbReference type="Proteomes" id="UP000611723"/>
    </source>
</evidence>
<dbReference type="PANTHER" id="PTHR22600:SF57">
    <property type="entry name" value="BETA-N-ACETYLHEXOSAMINIDASE"/>
    <property type="match status" value="1"/>
</dbReference>
<dbReference type="InterPro" id="IPR015883">
    <property type="entry name" value="Glyco_hydro_20_cat"/>
</dbReference>
<feature type="domain" description="Glycoside hydrolase family 20 catalytic" evidence="7">
    <location>
        <begin position="145"/>
        <end position="490"/>
    </location>
</feature>
<dbReference type="CDD" id="cd06563">
    <property type="entry name" value="GH20_chitobiase-like"/>
    <property type="match status" value="1"/>
</dbReference>
<accession>A0A935C9S4</accession>
<dbReference type="InterPro" id="IPR017853">
    <property type="entry name" value="GH"/>
</dbReference>
<reference evidence="9" key="1">
    <citation type="submission" date="2021-01" db="EMBL/GenBank/DDBJ databases">
        <title>Marivirga aurantiaca sp. nov., isolated from intertidal surface sediments.</title>
        <authorList>
            <person name="Zhang M."/>
        </authorList>
    </citation>
    <scope>NUCLEOTIDE SEQUENCE</scope>
    <source>
        <strain evidence="9">S37H4</strain>
    </source>
</reference>
<dbReference type="EC" id="3.2.1.52" evidence="3"/>
<keyword evidence="5" id="KW-0326">Glycosidase</keyword>
<dbReference type="Gene3D" id="3.20.20.80">
    <property type="entry name" value="Glycosidases"/>
    <property type="match status" value="1"/>
</dbReference>
<dbReference type="Proteomes" id="UP000611723">
    <property type="component" value="Unassembled WGS sequence"/>
</dbReference>
<evidence type="ECO:0000256" key="3">
    <source>
        <dbReference type="ARBA" id="ARBA00012663"/>
    </source>
</evidence>
<dbReference type="SUPFAM" id="SSF55545">
    <property type="entry name" value="beta-N-acetylhexosaminidase-like domain"/>
    <property type="match status" value="1"/>
</dbReference>
<evidence type="ECO:0000256" key="6">
    <source>
        <dbReference type="PIRSR" id="PIRSR625705-1"/>
    </source>
</evidence>
<evidence type="ECO:0000259" key="8">
    <source>
        <dbReference type="Pfam" id="PF02838"/>
    </source>
</evidence>
<gene>
    <name evidence="9" type="ORF">JKA74_14235</name>
</gene>
<evidence type="ECO:0000256" key="4">
    <source>
        <dbReference type="ARBA" id="ARBA00022801"/>
    </source>
</evidence>
<name>A0A935C9S4_9BACT</name>
<organism evidence="9 10">
    <name type="scientific">Marivirga aurantiaca</name>
    <dbReference type="NCBI Taxonomy" id="2802615"/>
    <lineage>
        <taxon>Bacteria</taxon>
        <taxon>Pseudomonadati</taxon>
        <taxon>Bacteroidota</taxon>
        <taxon>Cytophagia</taxon>
        <taxon>Cytophagales</taxon>
        <taxon>Marivirgaceae</taxon>
        <taxon>Marivirga</taxon>
    </lineage>
</organism>
<evidence type="ECO:0000313" key="9">
    <source>
        <dbReference type="EMBL" id="MBK6266200.1"/>
    </source>
</evidence>
<comment type="catalytic activity">
    <reaction evidence="1">
        <text>Hydrolysis of terminal non-reducing N-acetyl-D-hexosamine residues in N-acetyl-beta-D-hexosaminides.</text>
        <dbReference type="EC" id="3.2.1.52"/>
    </reaction>
</comment>